<dbReference type="InterPro" id="IPR013766">
    <property type="entry name" value="Thioredoxin_domain"/>
</dbReference>
<evidence type="ECO:0000256" key="12">
    <source>
        <dbReference type="SAM" id="MobiDB-lite"/>
    </source>
</evidence>
<feature type="region of interest" description="Disordered" evidence="12">
    <location>
        <begin position="1"/>
        <end position="28"/>
    </location>
</feature>
<keyword evidence="6" id="KW-1015">Disulfide bond</keyword>
<evidence type="ECO:0000256" key="5">
    <source>
        <dbReference type="ARBA" id="ARBA00023002"/>
    </source>
</evidence>
<dbReference type="GO" id="GO:0008379">
    <property type="term" value="F:thioredoxin peroxidase activity"/>
    <property type="evidence" value="ECO:0007669"/>
    <property type="project" value="TreeGrafter"/>
</dbReference>
<dbReference type="RefSeq" id="WP_165034311.1">
    <property type="nucleotide sequence ID" value="NZ_JAAKZF010000160.1"/>
</dbReference>
<dbReference type="SUPFAM" id="SSF52833">
    <property type="entry name" value="Thioredoxin-like"/>
    <property type="match status" value="1"/>
</dbReference>
<feature type="domain" description="Thioredoxin" evidence="13">
    <location>
        <begin position="44"/>
        <end position="217"/>
    </location>
</feature>
<evidence type="ECO:0000256" key="9">
    <source>
        <dbReference type="ARBA" id="ARBA00038489"/>
    </source>
</evidence>
<evidence type="ECO:0000259" key="13">
    <source>
        <dbReference type="PROSITE" id="PS51352"/>
    </source>
</evidence>
<comment type="caution">
    <text evidence="14">The sequence shown here is derived from an EMBL/GenBank/DDBJ whole genome shotgun (WGS) entry which is preliminary data.</text>
</comment>
<evidence type="ECO:0000256" key="2">
    <source>
        <dbReference type="ARBA" id="ARBA00013017"/>
    </source>
</evidence>
<evidence type="ECO:0000256" key="6">
    <source>
        <dbReference type="ARBA" id="ARBA00023157"/>
    </source>
</evidence>
<dbReference type="GO" id="GO:0045454">
    <property type="term" value="P:cell redox homeostasis"/>
    <property type="evidence" value="ECO:0007669"/>
    <property type="project" value="TreeGrafter"/>
</dbReference>
<proteinExistence type="inferred from homology"/>
<comment type="function">
    <text evidence="1">Thiol-specific peroxidase that catalyzes the reduction of hydrogen peroxide and organic hydroperoxides to water and alcohols, respectively. Plays a role in cell protection against oxidative stress by detoxifying peroxides and as sensor of hydrogen peroxide-mediated signaling events.</text>
</comment>
<evidence type="ECO:0000256" key="10">
    <source>
        <dbReference type="ARBA" id="ARBA00042639"/>
    </source>
</evidence>
<dbReference type="GO" id="GO:0005737">
    <property type="term" value="C:cytoplasm"/>
    <property type="evidence" value="ECO:0007669"/>
    <property type="project" value="TreeGrafter"/>
</dbReference>
<accession>A0A6G4WNM1</accession>
<dbReference type="InterPro" id="IPR000866">
    <property type="entry name" value="AhpC/TSA"/>
</dbReference>
<dbReference type="Gene3D" id="3.40.30.10">
    <property type="entry name" value="Glutaredoxin"/>
    <property type="match status" value="1"/>
</dbReference>
<dbReference type="AlphaFoldDB" id="A0A6G4WNM1"/>
<evidence type="ECO:0000313" key="15">
    <source>
        <dbReference type="Proteomes" id="UP001642900"/>
    </source>
</evidence>
<dbReference type="PANTHER" id="PTHR42801">
    <property type="entry name" value="THIOREDOXIN-DEPENDENT PEROXIDE REDUCTASE"/>
    <property type="match status" value="1"/>
</dbReference>
<dbReference type="Proteomes" id="UP001642900">
    <property type="component" value="Unassembled WGS sequence"/>
</dbReference>
<gene>
    <name evidence="14" type="ORF">G6N73_34145</name>
</gene>
<dbReference type="PANTHER" id="PTHR42801:SF7">
    <property type="entry name" value="SLL1159 PROTEIN"/>
    <property type="match status" value="1"/>
</dbReference>
<comment type="similarity">
    <text evidence="9">Belongs to the peroxiredoxin family. BCP/PrxQ subfamily.</text>
</comment>
<dbReference type="PROSITE" id="PS51352">
    <property type="entry name" value="THIOREDOXIN_2"/>
    <property type="match status" value="1"/>
</dbReference>
<evidence type="ECO:0000313" key="14">
    <source>
        <dbReference type="EMBL" id="NGO55978.1"/>
    </source>
</evidence>
<evidence type="ECO:0000256" key="3">
    <source>
        <dbReference type="ARBA" id="ARBA00022559"/>
    </source>
</evidence>
<dbReference type="CDD" id="cd02970">
    <property type="entry name" value="PRX_like2"/>
    <property type="match status" value="1"/>
</dbReference>
<dbReference type="InterPro" id="IPR050924">
    <property type="entry name" value="Peroxiredoxin_BCP/PrxQ"/>
</dbReference>
<comment type="catalytic activity">
    <reaction evidence="11">
        <text>a hydroperoxide + [thioredoxin]-dithiol = an alcohol + [thioredoxin]-disulfide + H2O</text>
        <dbReference type="Rhea" id="RHEA:62620"/>
        <dbReference type="Rhea" id="RHEA-COMP:10698"/>
        <dbReference type="Rhea" id="RHEA-COMP:10700"/>
        <dbReference type="ChEBI" id="CHEBI:15377"/>
        <dbReference type="ChEBI" id="CHEBI:29950"/>
        <dbReference type="ChEBI" id="CHEBI:30879"/>
        <dbReference type="ChEBI" id="CHEBI:35924"/>
        <dbReference type="ChEBI" id="CHEBI:50058"/>
        <dbReference type="EC" id="1.11.1.24"/>
    </reaction>
</comment>
<dbReference type="GO" id="GO:0034599">
    <property type="term" value="P:cellular response to oxidative stress"/>
    <property type="evidence" value="ECO:0007669"/>
    <property type="project" value="TreeGrafter"/>
</dbReference>
<reference evidence="14 15" key="1">
    <citation type="submission" date="2020-02" db="EMBL/GenBank/DDBJ databases">
        <title>Genome sequence of strain CCNWXJ40-4.</title>
        <authorList>
            <person name="Gao J."/>
            <person name="Sun J."/>
        </authorList>
    </citation>
    <scope>NUCLEOTIDE SEQUENCE [LARGE SCALE GENOMIC DNA]</scope>
    <source>
        <strain evidence="14 15">CCNWXJ 40-4</strain>
    </source>
</reference>
<evidence type="ECO:0000256" key="7">
    <source>
        <dbReference type="ARBA" id="ARBA00023284"/>
    </source>
</evidence>
<name>A0A6G4WNM1_9HYPH</name>
<keyword evidence="5" id="KW-0560">Oxidoreductase</keyword>
<keyword evidence="3" id="KW-0575">Peroxidase</keyword>
<evidence type="ECO:0000256" key="4">
    <source>
        <dbReference type="ARBA" id="ARBA00022862"/>
    </source>
</evidence>
<evidence type="ECO:0000256" key="1">
    <source>
        <dbReference type="ARBA" id="ARBA00003330"/>
    </source>
</evidence>
<keyword evidence="7" id="KW-0676">Redox-active center</keyword>
<dbReference type="EC" id="1.11.1.24" evidence="2"/>
<evidence type="ECO:0000256" key="8">
    <source>
        <dbReference type="ARBA" id="ARBA00032824"/>
    </source>
</evidence>
<dbReference type="Pfam" id="PF00578">
    <property type="entry name" value="AhpC-TSA"/>
    <property type="match status" value="1"/>
</dbReference>
<sequence length="218" mass="23883">MRKGQNTPAAASPRATKPSKRDAADAMRSATEYLIATRQAERSLQAGNSAPSFRLRDQRGAEVASEILLRHGPLLLTFYTGLWCPACSRDLQAFESLRPSVEARGASLVSISQQMAAENAKAHAQLKLGFPILSDRGGRIAQLFGVRWCIPELLRDFHRKSGIDLPLLNGDESWTLPISARFILDRAGVIAYSEINPGQSVRSPPRDVLPVLDRLRAA</sequence>
<dbReference type="EMBL" id="JAAKZF010000160">
    <property type="protein sequence ID" value="NGO55978.1"/>
    <property type="molecule type" value="Genomic_DNA"/>
</dbReference>
<organism evidence="14 15">
    <name type="scientific">Allomesorhizobium camelthorni</name>
    <dbReference type="NCBI Taxonomy" id="475069"/>
    <lineage>
        <taxon>Bacteria</taxon>
        <taxon>Pseudomonadati</taxon>
        <taxon>Pseudomonadota</taxon>
        <taxon>Alphaproteobacteria</taxon>
        <taxon>Hyphomicrobiales</taxon>
        <taxon>Phyllobacteriaceae</taxon>
        <taxon>Allomesorhizobium</taxon>
    </lineage>
</organism>
<keyword evidence="15" id="KW-1185">Reference proteome</keyword>
<evidence type="ECO:0000256" key="11">
    <source>
        <dbReference type="ARBA" id="ARBA00049091"/>
    </source>
</evidence>
<dbReference type="InterPro" id="IPR036249">
    <property type="entry name" value="Thioredoxin-like_sf"/>
</dbReference>
<keyword evidence="4" id="KW-0049">Antioxidant</keyword>
<protein>
    <recommendedName>
        <fullName evidence="2">thioredoxin-dependent peroxiredoxin</fullName>
        <ecNumber evidence="2">1.11.1.24</ecNumber>
    </recommendedName>
    <alternativeName>
        <fullName evidence="8">Thioredoxin peroxidase</fullName>
    </alternativeName>
    <alternativeName>
        <fullName evidence="10">Thioredoxin-dependent peroxiredoxin Bcp</fullName>
    </alternativeName>
</protein>